<evidence type="ECO:0000313" key="6">
    <source>
        <dbReference type="EMBL" id="MDN0075265.1"/>
    </source>
</evidence>
<dbReference type="InterPro" id="IPR013563">
    <property type="entry name" value="Oligopep_ABC_C"/>
</dbReference>
<dbReference type="PANTHER" id="PTHR42764:SF1">
    <property type="entry name" value="PHOSPHONATES UTILIZATION ATP-BINDING PROTEIN PHNK-RELATED"/>
    <property type="match status" value="1"/>
</dbReference>
<dbReference type="Pfam" id="PF08352">
    <property type="entry name" value="oligo_HPY"/>
    <property type="match status" value="1"/>
</dbReference>
<comment type="caution">
    <text evidence="6">The sequence shown here is derived from an EMBL/GenBank/DDBJ whole genome shotgun (WGS) entry which is preliminary data.</text>
</comment>
<dbReference type="InterPro" id="IPR012700">
    <property type="entry name" value="PhnK"/>
</dbReference>
<keyword evidence="3" id="KW-0547">Nucleotide-binding</keyword>
<dbReference type="SMART" id="SM00382">
    <property type="entry name" value="AAA"/>
    <property type="match status" value="1"/>
</dbReference>
<evidence type="ECO:0000256" key="3">
    <source>
        <dbReference type="ARBA" id="ARBA00022741"/>
    </source>
</evidence>
<keyword evidence="6" id="KW-0456">Lyase</keyword>
<organism evidence="6 7">
    <name type="scientific">Crenobacter oryzisoli</name>
    <dbReference type="NCBI Taxonomy" id="3056844"/>
    <lineage>
        <taxon>Bacteria</taxon>
        <taxon>Pseudomonadati</taxon>
        <taxon>Pseudomonadota</taxon>
        <taxon>Betaproteobacteria</taxon>
        <taxon>Neisseriales</taxon>
        <taxon>Neisseriaceae</taxon>
        <taxon>Crenobacter</taxon>
    </lineage>
</organism>
<dbReference type="EMBL" id="JAUEDK010000015">
    <property type="protein sequence ID" value="MDN0075265.1"/>
    <property type="molecule type" value="Genomic_DNA"/>
</dbReference>
<name>A0ABT7XND9_9NEIS</name>
<dbReference type="PROSITE" id="PS00211">
    <property type="entry name" value="ABC_TRANSPORTER_1"/>
    <property type="match status" value="1"/>
</dbReference>
<evidence type="ECO:0000256" key="4">
    <source>
        <dbReference type="ARBA" id="ARBA00022840"/>
    </source>
</evidence>
<gene>
    <name evidence="6" type="primary">phnK</name>
    <name evidence="6" type="ORF">QU481_10220</name>
</gene>
<dbReference type="InterPro" id="IPR017871">
    <property type="entry name" value="ABC_transporter-like_CS"/>
</dbReference>
<evidence type="ECO:0000259" key="5">
    <source>
        <dbReference type="PROSITE" id="PS50893"/>
    </source>
</evidence>
<dbReference type="InterPro" id="IPR027417">
    <property type="entry name" value="P-loop_NTPase"/>
</dbReference>
<accession>A0ABT7XND9</accession>
<dbReference type="InterPro" id="IPR003593">
    <property type="entry name" value="AAA+_ATPase"/>
</dbReference>
<dbReference type="CDD" id="cd03257">
    <property type="entry name" value="ABC_NikE_OppD_transporters"/>
    <property type="match status" value="1"/>
</dbReference>
<dbReference type="PROSITE" id="PS50893">
    <property type="entry name" value="ABC_TRANSPORTER_2"/>
    <property type="match status" value="1"/>
</dbReference>
<dbReference type="PIRSF" id="PIRSF037116">
    <property type="entry name" value="CP_lyase_PhnK"/>
    <property type="match status" value="1"/>
</dbReference>
<dbReference type="RefSeq" id="WP_289829866.1">
    <property type="nucleotide sequence ID" value="NZ_JAUEDK010000015.1"/>
</dbReference>
<feature type="domain" description="ABC transporter" evidence="5">
    <location>
        <begin position="5"/>
        <end position="250"/>
    </location>
</feature>
<sequence>MTPILSVRQVAKRYGQRYGCREVSFDLYPGEVLCIVGESGSGKSTLLSTLAGKLAADEGEVTFRDVNGTEHDLLTLAEADRRRLARTEWGFVTQHARDGLRMNVSAGANVSERLMALGQRHYGELRATAGEWLEKVEISAERLDDRPSQFSGGMQQRLQIARNLVTKPRLVFMDEPTGGLDVSVQARFLDLLRRLVHETGIAVIMVTHDLGVARLLAHRTLVMQQGRVVEAGLTDQILDDPQHPYTQLLVSSILQA</sequence>
<keyword evidence="2" id="KW-0472">Membrane</keyword>
<dbReference type="SUPFAM" id="SSF52540">
    <property type="entry name" value="P-loop containing nucleoside triphosphate hydrolases"/>
    <property type="match status" value="1"/>
</dbReference>
<dbReference type="Gene3D" id="3.40.50.300">
    <property type="entry name" value="P-loop containing nucleotide triphosphate hydrolases"/>
    <property type="match status" value="1"/>
</dbReference>
<dbReference type="NCBIfam" id="TIGR02323">
    <property type="entry name" value="CP_lyasePhnK"/>
    <property type="match status" value="1"/>
</dbReference>
<keyword evidence="7" id="KW-1185">Reference proteome</keyword>
<evidence type="ECO:0000256" key="2">
    <source>
        <dbReference type="ARBA" id="ARBA00022475"/>
    </source>
</evidence>
<dbReference type="GO" id="GO:0016829">
    <property type="term" value="F:lyase activity"/>
    <property type="evidence" value="ECO:0007669"/>
    <property type="project" value="UniProtKB-KW"/>
</dbReference>
<evidence type="ECO:0000256" key="1">
    <source>
        <dbReference type="ARBA" id="ARBA00022448"/>
    </source>
</evidence>
<dbReference type="Proteomes" id="UP001168540">
    <property type="component" value="Unassembled WGS sequence"/>
</dbReference>
<protein>
    <submittedName>
        <fullName evidence="6">Phosphonate C-P lyase system protein PhnK</fullName>
    </submittedName>
</protein>
<keyword evidence="4" id="KW-0067">ATP-binding</keyword>
<reference evidence="6" key="1">
    <citation type="submission" date="2023-06" db="EMBL/GenBank/DDBJ databases">
        <authorList>
            <person name="Zhang S."/>
        </authorList>
    </citation>
    <scope>NUCLEOTIDE SEQUENCE</scope>
    <source>
        <strain evidence="6">SG2303</strain>
    </source>
</reference>
<dbReference type="PANTHER" id="PTHR42764">
    <property type="entry name" value="PHOSPHONATES UTILIZATION ATP-BINDING PROTEIN PHNK-RELATED"/>
    <property type="match status" value="1"/>
</dbReference>
<dbReference type="InterPro" id="IPR003439">
    <property type="entry name" value="ABC_transporter-like_ATP-bd"/>
</dbReference>
<proteinExistence type="predicted"/>
<dbReference type="Pfam" id="PF00005">
    <property type="entry name" value="ABC_tran"/>
    <property type="match status" value="1"/>
</dbReference>
<keyword evidence="2" id="KW-1003">Cell membrane</keyword>
<evidence type="ECO:0000313" key="7">
    <source>
        <dbReference type="Proteomes" id="UP001168540"/>
    </source>
</evidence>
<keyword evidence="1" id="KW-0813">Transport</keyword>